<dbReference type="OrthoDB" id="51558at2157"/>
<reference evidence="3 4" key="1">
    <citation type="submission" date="2018-07" db="EMBL/GenBank/DDBJ databases">
        <title>Genome sequences of Haloplanus sp. CBA1112.</title>
        <authorList>
            <person name="Kim Y.B."/>
            <person name="Roh S.W."/>
        </authorList>
    </citation>
    <scope>NUCLEOTIDE SEQUENCE [LARGE SCALE GENOMIC DNA]</scope>
    <source>
        <strain evidence="3 4">CBA1112</strain>
    </source>
</reference>
<evidence type="ECO:0000313" key="3">
    <source>
        <dbReference type="EMBL" id="AXG09107.1"/>
    </source>
</evidence>
<feature type="transmembrane region" description="Helical" evidence="1">
    <location>
        <begin position="32"/>
        <end position="57"/>
    </location>
</feature>
<organism evidence="2 5">
    <name type="scientific">Haloplanus rubicundus</name>
    <dbReference type="NCBI Taxonomy" id="1547898"/>
    <lineage>
        <taxon>Archaea</taxon>
        <taxon>Methanobacteriati</taxon>
        <taxon>Methanobacteriota</taxon>
        <taxon>Stenosarchaea group</taxon>
        <taxon>Halobacteria</taxon>
        <taxon>Halobacteriales</taxon>
        <taxon>Haloferacaceae</taxon>
        <taxon>Haloplanus</taxon>
    </lineage>
</organism>
<evidence type="ECO:0000256" key="1">
    <source>
        <dbReference type="SAM" id="Phobius"/>
    </source>
</evidence>
<dbReference type="RefSeq" id="WP_114584919.1">
    <property type="nucleotide sequence ID" value="NZ_CP031148.1"/>
</dbReference>
<evidence type="ECO:0000313" key="2">
    <source>
        <dbReference type="EMBL" id="AXG05770.1"/>
    </source>
</evidence>
<dbReference type="GeneID" id="37286134"/>
<name>A0A345E0P8_9EURY</name>
<accession>A0A345EA85</accession>
<keyword evidence="1" id="KW-1133">Transmembrane helix</keyword>
<keyword evidence="5" id="KW-1185">Reference proteome</keyword>
<dbReference type="Proteomes" id="UP000252985">
    <property type="component" value="Chromosome"/>
</dbReference>
<reference evidence="2 5" key="2">
    <citation type="submission" date="2018-07" db="EMBL/GenBank/DDBJ databases">
        <title>Genome sequences of Haloplanus sp. CBA1113.</title>
        <authorList>
            <person name="Kim Y.B."/>
            <person name="Roh S.W."/>
        </authorList>
    </citation>
    <scope>NUCLEOTIDE SEQUENCE [LARGE SCALE GENOMIC DNA]</scope>
    <source>
        <strain evidence="2 5">CBA1113</strain>
    </source>
</reference>
<accession>A0A345E0P8</accession>
<dbReference type="EMBL" id="CP031148">
    <property type="protein sequence ID" value="AXG09107.1"/>
    <property type="molecule type" value="Genomic_DNA"/>
</dbReference>
<dbReference type="Proteomes" id="UP000253273">
    <property type="component" value="Chromosome"/>
</dbReference>
<sequence>MSGPDPRDRSRRLASTARETGGSIYDRTQQTLLTGIAITIPVIVTLYILTVVLDFISGALDPFIALLRWFGIIEQFERVRFVSLLIEVGVYPYVVDFFTEFVALIVLFLLVTTIGTVGRNRYGERLIDVFDFAITSIPGVGTVYKSFRRMGDVMLDEGGENFQDIKLVQCFEEDVYVLGFVTSESPETIETSTGHDDMVSMFLPLAPNPVTGGLLTYVPEKDVYDIDMTVEEGVRSILTSGVATGRGVEESTQLTMDDLKRVTDLDWRESIRTDDGDGESATDDE</sequence>
<keyword evidence="1" id="KW-0472">Membrane</keyword>
<dbReference type="Pfam" id="PF04367">
    <property type="entry name" value="DUF502"/>
    <property type="match status" value="1"/>
</dbReference>
<dbReference type="KEGG" id="haq:DU484_04110"/>
<dbReference type="PANTHER" id="PTHR31876">
    <property type="entry name" value="COV-LIKE PROTEIN 1"/>
    <property type="match status" value="1"/>
</dbReference>
<gene>
    <name evidence="3" type="ORF">DU484_04110</name>
    <name evidence="2" type="ORF">DU500_04590</name>
</gene>
<dbReference type="PANTHER" id="PTHR31876:SF26">
    <property type="entry name" value="PROTEIN LIKE COV 2"/>
    <property type="match status" value="1"/>
</dbReference>
<evidence type="ECO:0000313" key="5">
    <source>
        <dbReference type="Proteomes" id="UP000253273"/>
    </source>
</evidence>
<dbReference type="AlphaFoldDB" id="A0A345E0P8"/>
<keyword evidence="1" id="KW-0812">Transmembrane</keyword>
<protein>
    <submittedName>
        <fullName evidence="2">DUF502 domain-containing protein</fullName>
    </submittedName>
</protein>
<dbReference type="KEGG" id="haj:DU500_04590"/>
<dbReference type="EMBL" id="CP031150">
    <property type="protein sequence ID" value="AXG05770.1"/>
    <property type="molecule type" value="Genomic_DNA"/>
</dbReference>
<evidence type="ECO:0000313" key="4">
    <source>
        <dbReference type="Proteomes" id="UP000252985"/>
    </source>
</evidence>
<proteinExistence type="predicted"/>
<dbReference type="InterPro" id="IPR007462">
    <property type="entry name" value="COV1-like"/>
</dbReference>